<dbReference type="Proteomes" id="UP000692954">
    <property type="component" value="Unassembled WGS sequence"/>
</dbReference>
<proteinExistence type="predicted"/>
<gene>
    <name evidence="3" type="ORF">PSON_ATCC_30995.1.T0200157</name>
</gene>
<keyword evidence="4" id="KW-1185">Reference proteome</keyword>
<name>A0A8S1LBN2_9CILI</name>
<evidence type="ECO:0000313" key="4">
    <source>
        <dbReference type="Proteomes" id="UP000692954"/>
    </source>
</evidence>
<dbReference type="OrthoDB" id="10339089at2759"/>
<dbReference type="AlphaFoldDB" id="A0A8S1LBN2"/>
<feature type="compositionally biased region" description="Basic and acidic residues" evidence="2">
    <location>
        <begin position="67"/>
        <end position="90"/>
    </location>
</feature>
<feature type="region of interest" description="Disordered" evidence="2">
    <location>
        <begin position="65"/>
        <end position="90"/>
    </location>
</feature>
<accession>A0A8S1LBN2</accession>
<organism evidence="3 4">
    <name type="scientific">Paramecium sonneborni</name>
    <dbReference type="NCBI Taxonomy" id="65129"/>
    <lineage>
        <taxon>Eukaryota</taxon>
        <taxon>Sar</taxon>
        <taxon>Alveolata</taxon>
        <taxon>Ciliophora</taxon>
        <taxon>Intramacronucleata</taxon>
        <taxon>Oligohymenophorea</taxon>
        <taxon>Peniculida</taxon>
        <taxon>Parameciidae</taxon>
        <taxon>Paramecium</taxon>
    </lineage>
</organism>
<comment type="caution">
    <text evidence="3">The sequence shown here is derived from an EMBL/GenBank/DDBJ whole genome shotgun (WGS) entry which is preliminary data.</text>
</comment>
<reference evidence="3" key="1">
    <citation type="submission" date="2021-01" db="EMBL/GenBank/DDBJ databases">
        <authorList>
            <consortium name="Genoscope - CEA"/>
            <person name="William W."/>
        </authorList>
    </citation>
    <scope>NUCLEOTIDE SEQUENCE</scope>
</reference>
<evidence type="ECO:0000256" key="2">
    <source>
        <dbReference type="SAM" id="MobiDB-lite"/>
    </source>
</evidence>
<feature type="coiled-coil region" evidence="1">
    <location>
        <begin position="28"/>
        <end position="58"/>
    </location>
</feature>
<sequence>MMCYQLNGDTMWECGREYKLIDGRWVEADKLNKINQAIKETINEKQTEQQMINQNQEDIQKVQIQQDVKDQEDIQNQQKEKQSQLDKDQK</sequence>
<evidence type="ECO:0000256" key="1">
    <source>
        <dbReference type="SAM" id="Coils"/>
    </source>
</evidence>
<keyword evidence="1" id="KW-0175">Coiled coil</keyword>
<evidence type="ECO:0000313" key="3">
    <source>
        <dbReference type="EMBL" id="CAD8065338.1"/>
    </source>
</evidence>
<dbReference type="EMBL" id="CAJJDN010000020">
    <property type="protein sequence ID" value="CAD8065338.1"/>
    <property type="molecule type" value="Genomic_DNA"/>
</dbReference>
<protein>
    <submittedName>
        <fullName evidence="3">Uncharacterized protein</fullName>
    </submittedName>
</protein>